<dbReference type="Proteomes" id="UP000729402">
    <property type="component" value="Unassembled WGS sequence"/>
</dbReference>
<dbReference type="EMBL" id="JAAALK010000283">
    <property type="protein sequence ID" value="KAG8076174.1"/>
    <property type="molecule type" value="Genomic_DNA"/>
</dbReference>
<dbReference type="AlphaFoldDB" id="A0A8J5W4M9"/>
<proteinExistence type="predicted"/>
<name>A0A8J5W4M9_ZIZPA</name>
<evidence type="ECO:0000256" key="1">
    <source>
        <dbReference type="SAM" id="MobiDB-lite"/>
    </source>
</evidence>
<gene>
    <name evidence="2" type="ORF">GUJ93_ZPchr0006g43243</name>
</gene>
<organism evidence="2 3">
    <name type="scientific">Zizania palustris</name>
    <name type="common">Northern wild rice</name>
    <dbReference type="NCBI Taxonomy" id="103762"/>
    <lineage>
        <taxon>Eukaryota</taxon>
        <taxon>Viridiplantae</taxon>
        <taxon>Streptophyta</taxon>
        <taxon>Embryophyta</taxon>
        <taxon>Tracheophyta</taxon>
        <taxon>Spermatophyta</taxon>
        <taxon>Magnoliopsida</taxon>
        <taxon>Liliopsida</taxon>
        <taxon>Poales</taxon>
        <taxon>Poaceae</taxon>
        <taxon>BOP clade</taxon>
        <taxon>Oryzoideae</taxon>
        <taxon>Oryzeae</taxon>
        <taxon>Zizaniinae</taxon>
        <taxon>Zizania</taxon>
    </lineage>
</organism>
<feature type="region of interest" description="Disordered" evidence="1">
    <location>
        <begin position="83"/>
        <end position="104"/>
    </location>
</feature>
<accession>A0A8J5W4M9</accession>
<protein>
    <submittedName>
        <fullName evidence="2">Uncharacterized protein</fullName>
    </submittedName>
</protein>
<sequence length="193" mass="22130">MGKTKPHRLSMENLFACHRCVRSRRALSPATENPSAGLPASSRRRLTLLDCRCAGLPSSGPSASPLRRRRRLEGRCPVVRRRAERGCSKRPSSRADMASWRERSSPVRAAAKRRTSSCHGVLRRPHRLARGVRAKWVRAYNSWVRAKWAIESVEYLQVGPYWQMMYKMARWHRSAKNNGILANSEILVVYFAF</sequence>
<comment type="caution">
    <text evidence="2">The sequence shown here is derived from an EMBL/GenBank/DDBJ whole genome shotgun (WGS) entry which is preliminary data.</text>
</comment>
<reference evidence="2" key="2">
    <citation type="submission" date="2021-02" db="EMBL/GenBank/DDBJ databases">
        <authorList>
            <person name="Kimball J.A."/>
            <person name="Haas M.W."/>
            <person name="Macchietto M."/>
            <person name="Kono T."/>
            <person name="Duquette J."/>
            <person name="Shao M."/>
        </authorList>
    </citation>
    <scope>NUCLEOTIDE SEQUENCE</scope>
    <source>
        <tissue evidence="2">Fresh leaf tissue</tissue>
    </source>
</reference>
<evidence type="ECO:0000313" key="2">
    <source>
        <dbReference type="EMBL" id="KAG8076174.1"/>
    </source>
</evidence>
<evidence type="ECO:0000313" key="3">
    <source>
        <dbReference type="Proteomes" id="UP000729402"/>
    </source>
</evidence>
<keyword evidence="3" id="KW-1185">Reference proteome</keyword>
<reference evidence="2" key="1">
    <citation type="journal article" date="2021" name="bioRxiv">
        <title>Whole Genome Assembly and Annotation of Northern Wild Rice, Zizania palustris L., Supports a Whole Genome Duplication in the Zizania Genus.</title>
        <authorList>
            <person name="Haas M."/>
            <person name="Kono T."/>
            <person name="Macchietto M."/>
            <person name="Millas R."/>
            <person name="McGilp L."/>
            <person name="Shao M."/>
            <person name="Duquette J."/>
            <person name="Hirsch C.N."/>
            <person name="Kimball J."/>
        </authorList>
    </citation>
    <scope>NUCLEOTIDE SEQUENCE</scope>
    <source>
        <tissue evidence="2">Fresh leaf tissue</tissue>
    </source>
</reference>